<organism evidence="7 8">
    <name type="scientific">Smittium culicis</name>
    <dbReference type="NCBI Taxonomy" id="133412"/>
    <lineage>
        <taxon>Eukaryota</taxon>
        <taxon>Fungi</taxon>
        <taxon>Fungi incertae sedis</taxon>
        <taxon>Zoopagomycota</taxon>
        <taxon>Kickxellomycotina</taxon>
        <taxon>Harpellomycetes</taxon>
        <taxon>Harpellales</taxon>
        <taxon>Legeriomycetaceae</taxon>
        <taxon>Smittium</taxon>
    </lineage>
</organism>
<dbReference type="PANTHER" id="PTHR24007">
    <property type="entry name" value="BRCA1-ASSOCIATED PROTEIN"/>
    <property type="match status" value="1"/>
</dbReference>
<dbReference type="Pfam" id="PF13639">
    <property type="entry name" value="zf-RING_2"/>
    <property type="match status" value="1"/>
</dbReference>
<dbReference type="PROSITE" id="PS50089">
    <property type="entry name" value="ZF_RING_2"/>
    <property type="match status" value="1"/>
</dbReference>
<dbReference type="SUPFAM" id="SSF57850">
    <property type="entry name" value="RING/U-box"/>
    <property type="match status" value="2"/>
</dbReference>
<dbReference type="InterPro" id="IPR011422">
    <property type="entry name" value="BRAP2/ETP1_RRM"/>
</dbReference>
<evidence type="ECO:0000256" key="4">
    <source>
        <dbReference type="PROSITE-ProRule" id="PRU00502"/>
    </source>
</evidence>
<evidence type="ECO:0000259" key="6">
    <source>
        <dbReference type="PROSITE" id="PS50271"/>
    </source>
</evidence>
<accession>A0A1R1X8C9</accession>
<keyword evidence="2 4" id="KW-0863">Zinc-finger</keyword>
<evidence type="ECO:0000259" key="5">
    <source>
        <dbReference type="PROSITE" id="PS50089"/>
    </source>
</evidence>
<feature type="domain" description="UBP-type" evidence="6">
    <location>
        <begin position="570"/>
        <end position="663"/>
    </location>
</feature>
<dbReference type="CDD" id="cd16457">
    <property type="entry name" value="RING-H2_BRAP2"/>
    <property type="match status" value="1"/>
</dbReference>
<dbReference type="GO" id="GO:0016567">
    <property type="term" value="P:protein ubiquitination"/>
    <property type="evidence" value="ECO:0007669"/>
    <property type="project" value="TreeGrafter"/>
</dbReference>
<dbReference type="PROSITE" id="PS50271">
    <property type="entry name" value="ZF_UBP"/>
    <property type="match status" value="1"/>
</dbReference>
<evidence type="ECO:0000313" key="7">
    <source>
        <dbReference type="EMBL" id="OMJ10894.1"/>
    </source>
</evidence>
<dbReference type="GO" id="GO:0005737">
    <property type="term" value="C:cytoplasm"/>
    <property type="evidence" value="ECO:0007669"/>
    <property type="project" value="TreeGrafter"/>
</dbReference>
<dbReference type="Pfam" id="PF02148">
    <property type="entry name" value="zf-UBP"/>
    <property type="match status" value="1"/>
</dbReference>
<keyword evidence="1" id="KW-0479">Metal-binding</keyword>
<dbReference type="OrthoDB" id="273556at2759"/>
<dbReference type="Gene3D" id="3.30.40.10">
    <property type="entry name" value="Zinc/RING finger domain, C3HC4 (zinc finger)"/>
    <property type="match status" value="2"/>
</dbReference>
<protein>
    <submittedName>
        <fullName evidence="7">RING finger protein ETP1</fullName>
    </submittedName>
</protein>
<feature type="domain" description="RING-type" evidence="5">
    <location>
        <begin position="470"/>
        <end position="510"/>
    </location>
</feature>
<proteinExistence type="predicted"/>
<dbReference type="InterPro" id="IPR001841">
    <property type="entry name" value="Znf_RING"/>
</dbReference>
<dbReference type="SMART" id="SM00290">
    <property type="entry name" value="ZnF_UBP"/>
    <property type="match status" value="1"/>
</dbReference>
<gene>
    <name evidence="7" type="ORF">AYI70_g10046</name>
</gene>
<dbReference type="GO" id="GO:0007265">
    <property type="term" value="P:Ras protein signal transduction"/>
    <property type="evidence" value="ECO:0007669"/>
    <property type="project" value="TreeGrafter"/>
</dbReference>
<dbReference type="InterPro" id="IPR013083">
    <property type="entry name" value="Znf_RING/FYVE/PHD"/>
</dbReference>
<evidence type="ECO:0000256" key="2">
    <source>
        <dbReference type="ARBA" id="ARBA00022771"/>
    </source>
</evidence>
<dbReference type="InterPro" id="IPR047243">
    <property type="entry name" value="RING-H2_BRAP2"/>
</dbReference>
<sequence>MYRYSIFIETFRLNSASLPEIDNTKNLLYYKSLNENHWIAYNNSAGKSNIPAKSKKNSKNKYNSNQKPISDIIFDSKIKKNLSLTDSNYLSIYSEALHYLSTFFDYRAGKLSIETYSSQDLETIPEIDELETKFFKIQMDINKNSINSSLYNQQQDIVIGWDKKDTIQDASNDDFLEVSKNSQDFGPSSYNSPSRISSNLINETTDIENDNNQYISPNSRKATTVVPMGIFEITPSDISEYELGVLHLYRSSISSHPSKIEIDRNSLKNYHEPEAKEYLLQPSVSNNDPSQNGKVISVLAVPAYMTPSDFVSYAGIFRKKISQFRVIRNSSINNYMVIIKFKFSEDAKNFYNYFNGKSFSPLEPEVCHVVYISNIIISNGALPLNDSPLFFDDPSIMPNCSNKSESVLGQNILDQSSSTNNSKNDNQTSSFFINALKNNSNNRNAILSEQINSEDSENCTKSTCIELPTCPVCLERLDTEISGLLTILCQHTFHSSCLSKWSDNSCPVCRLAQSSTFVDNELFDKSLSKIENSKIPLFSDAPALSQRPLGEHSLENDLLPSRESADTEPDQSINFKSNEENNELSKCSVCNSILQLWICLICGYVGCGRYKYGHAHAHYLETGHIYSMDLNSQRVWDYVGDGYVHRILLNRTDGKLVELSDPASSSLANENYLNNNTSEMRDVTTYEKIYSNIKDSANYSGYENEEIYHIGSSLEYGTEFSEGIYIISYSLVY</sequence>
<reference evidence="7 8" key="1">
    <citation type="submission" date="2017-01" db="EMBL/GenBank/DDBJ databases">
        <authorList>
            <person name="Mah S.A."/>
            <person name="Swanson W.J."/>
            <person name="Moy G.W."/>
            <person name="Vacquier V.D."/>
        </authorList>
    </citation>
    <scope>NUCLEOTIDE SEQUENCE [LARGE SCALE GENOMIC DNA]</scope>
    <source>
        <strain evidence="7 8">GSMNP</strain>
    </source>
</reference>
<dbReference type="STRING" id="133412.A0A1R1X8C9"/>
<dbReference type="GO" id="GO:0008270">
    <property type="term" value="F:zinc ion binding"/>
    <property type="evidence" value="ECO:0007669"/>
    <property type="project" value="UniProtKB-KW"/>
</dbReference>
<dbReference type="AlphaFoldDB" id="A0A1R1X8C9"/>
<dbReference type="PANTHER" id="PTHR24007:SF7">
    <property type="entry name" value="BRCA1-ASSOCIATED PROTEIN"/>
    <property type="match status" value="1"/>
</dbReference>
<comment type="caution">
    <text evidence="7">The sequence shown here is derived from an EMBL/GenBank/DDBJ whole genome shotgun (WGS) entry which is preliminary data.</text>
</comment>
<name>A0A1R1X8C9_9FUNG</name>
<keyword evidence="3" id="KW-0862">Zinc</keyword>
<dbReference type="InterPro" id="IPR001607">
    <property type="entry name" value="Znf_UBP"/>
</dbReference>
<evidence type="ECO:0000256" key="1">
    <source>
        <dbReference type="ARBA" id="ARBA00022723"/>
    </source>
</evidence>
<evidence type="ECO:0000256" key="3">
    <source>
        <dbReference type="ARBA" id="ARBA00022833"/>
    </source>
</evidence>
<dbReference type="SMART" id="SM00184">
    <property type="entry name" value="RING"/>
    <property type="match status" value="1"/>
</dbReference>
<dbReference type="Proteomes" id="UP000187283">
    <property type="component" value="Unassembled WGS sequence"/>
</dbReference>
<dbReference type="Pfam" id="PF07576">
    <property type="entry name" value="BRAP2"/>
    <property type="match status" value="1"/>
</dbReference>
<keyword evidence="8" id="KW-1185">Reference proteome</keyword>
<dbReference type="GO" id="GO:0061630">
    <property type="term" value="F:ubiquitin protein ligase activity"/>
    <property type="evidence" value="ECO:0007669"/>
    <property type="project" value="TreeGrafter"/>
</dbReference>
<dbReference type="EMBL" id="LSSN01004785">
    <property type="protein sequence ID" value="OMJ10894.1"/>
    <property type="molecule type" value="Genomic_DNA"/>
</dbReference>
<evidence type="ECO:0000313" key="8">
    <source>
        <dbReference type="Proteomes" id="UP000187283"/>
    </source>
</evidence>